<keyword evidence="4" id="KW-0732">Signal</keyword>
<comment type="subcellular location">
    <subcellularLocation>
        <location evidence="1">Cell outer membrane</location>
        <topology evidence="1">Multi-pass membrane protein</topology>
    </subcellularLocation>
</comment>
<dbReference type="GO" id="GO:0009279">
    <property type="term" value="C:cell outer membrane"/>
    <property type="evidence" value="ECO:0007669"/>
    <property type="project" value="UniProtKB-SubCell"/>
</dbReference>
<keyword evidence="6" id="KW-0998">Cell outer membrane</keyword>
<dbReference type="GO" id="GO:0044718">
    <property type="term" value="P:siderophore transmembrane transport"/>
    <property type="evidence" value="ECO:0007669"/>
    <property type="project" value="TreeGrafter"/>
</dbReference>
<dbReference type="AlphaFoldDB" id="A0A381Z6N6"/>
<keyword evidence="3" id="KW-0812">Transmembrane</keyword>
<proteinExistence type="predicted"/>
<accession>A0A381Z6N6</accession>
<keyword evidence="5" id="KW-0472">Membrane</keyword>
<dbReference type="PANTHER" id="PTHR30069">
    <property type="entry name" value="TONB-DEPENDENT OUTER MEMBRANE RECEPTOR"/>
    <property type="match status" value="1"/>
</dbReference>
<gene>
    <name evidence="7" type="ORF">METZ01_LOCUS137668</name>
</gene>
<evidence type="ECO:0000256" key="6">
    <source>
        <dbReference type="ARBA" id="ARBA00023237"/>
    </source>
</evidence>
<sequence>MFFSTDQDRGIPGNLFWPSPRANRENNINLIGLQYVYLMKRGHVRLHGYQRYSDENYKNPDLDKNSRHQVNVSGVKMNGHQKFKDYFELNGVIDLKKESIKSSDVGGQNRNTIATGVQASIKLADWLHFQPGYRTDLLGDFLENTYDLTSSISLLTLGKFTMSFGTGFHAPTFNDLYWRADSYSEGNPDLNIERNQYQNIRWENNFDTITNFSLEYRQRYSHNLITWSSDENYTWTPKNIDESERKNMIMSFSLPTVFGGLSISGHITRTIAIDINTKKTLQYVPESSANILIDYKRENLALEFQGNYTGQRTYQRFDEIYESVDLTLNGFFDIDVGLHHISSLWTHQLTLHLIIQNIMDQNTDFFPDYPEPKRRIKLGIELGF</sequence>
<protein>
    <recommendedName>
        <fullName evidence="8">TonB-dependent receptor-like beta-barrel domain-containing protein</fullName>
    </recommendedName>
</protein>
<dbReference type="InterPro" id="IPR039426">
    <property type="entry name" value="TonB-dep_rcpt-like"/>
</dbReference>
<dbReference type="PANTHER" id="PTHR30069:SF29">
    <property type="entry name" value="HEMOGLOBIN AND HEMOGLOBIN-HAPTOGLOBIN-BINDING PROTEIN 1-RELATED"/>
    <property type="match status" value="1"/>
</dbReference>
<dbReference type="GO" id="GO:0015344">
    <property type="term" value="F:siderophore uptake transmembrane transporter activity"/>
    <property type="evidence" value="ECO:0007669"/>
    <property type="project" value="TreeGrafter"/>
</dbReference>
<evidence type="ECO:0000256" key="1">
    <source>
        <dbReference type="ARBA" id="ARBA00004571"/>
    </source>
</evidence>
<evidence type="ECO:0000256" key="4">
    <source>
        <dbReference type="ARBA" id="ARBA00022729"/>
    </source>
</evidence>
<evidence type="ECO:0000313" key="7">
    <source>
        <dbReference type="EMBL" id="SVA84814.1"/>
    </source>
</evidence>
<evidence type="ECO:0000256" key="5">
    <source>
        <dbReference type="ARBA" id="ARBA00023136"/>
    </source>
</evidence>
<name>A0A381Z6N6_9ZZZZ</name>
<reference evidence="7" key="1">
    <citation type="submission" date="2018-05" db="EMBL/GenBank/DDBJ databases">
        <authorList>
            <person name="Lanie J.A."/>
            <person name="Ng W.-L."/>
            <person name="Kazmierczak K.M."/>
            <person name="Andrzejewski T.M."/>
            <person name="Davidsen T.M."/>
            <person name="Wayne K.J."/>
            <person name="Tettelin H."/>
            <person name="Glass J.I."/>
            <person name="Rusch D."/>
            <person name="Podicherti R."/>
            <person name="Tsui H.-C.T."/>
            <person name="Winkler M.E."/>
        </authorList>
    </citation>
    <scope>NUCLEOTIDE SEQUENCE</scope>
</reference>
<evidence type="ECO:0000256" key="3">
    <source>
        <dbReference type="ARBA" id="ARBA00022692"/>
    </source>
</evidence>
<dbReference type="Gene3D" id="2.40.170.20">
    <property type="entry name" value="TonB-dependent receptor, beta-barrel domain"/>
    <property type="match status" value="1"/>
</dbReference>
<dbReference type="SUPFAM" id="SSF56935">
    <property type="entry name" value="Porins"/>
    <property type="match status" value="1"/>
</dbReference>
<keyword evidence="2" id="KW-0813">Transport</keyword>
<dbReference type="EMBL" id="UINC01020127">
    <property type="protein sequence ID" value="SVA84814.1"/>
    <property type="molecule type" value="Genomic_DNA"/>
</dbReference>
<evidence type="ECO:0000256" key="2">
    <source>
        <dbReference type="ARBA" id="ARBA00022448"/>
    </source>
</evidence>
<evidence type="ECO:0008006" key="8">
    <source>
        <dbReference type="Google" id="ProtNLM"/>
    </source>
</evidence>
<dbReference type="InterPro" id="IPR036942">
    <property type="entry name" value="Beta-barrel_TonB_sf"/>
</dbReference>
<organism evidence="7">
    <name type="scientific">marine metagenome</name>
    <dbReference type="NCBI Taxonomy" id="408172"/>
    <lineage>
        <taxon>unclassified sequences</taxon>
        <taxon>metagenomes</taxon>
        <taxon>ecological metagenomes</taxon>
    </lineage>
</organism>